<name>A0ACC1M5V8_9FUNG</name>
<proteinExistence type="predicted"/>
<evidence type="ECO:0000313" key="1">
    <source>
        <dbReference type="EMBL" id="KAJ2898239.1"/>
    </source>
</evidence>
<dbReference type="EMBL" id="JANBVB010000071">
    <property type="protein sequence ID" value="KAJ2898239.1"/>
    <property type="molecule type" value="Genomic_DNA"/>
</dbReference>
<organism evidence="1 2">
    <name type="scientific">Coemansia aciculifera</name>
    <dbReference type="NCBI Taxonomy" id="417176"/>
    <lineage>
        <taxon>Eukaryota</taxon>
        <taxon>Fungi</taxon>
        <taxon>Fungi incertae sedis</taxon>
        <taxon>Zoopagomycota</taxon>
        <taxon>Kickxellomycotina</taxon>
        <taxon>Kickxellomycetes</taxon>
        <taxon>Kickxellales</taxon>
        <taxon>Kickxellaceae</taxon>
        <taxon>Coemansia</taxon>
    </lineage>
</organism>
<comment type="caution">
    <text evidence="1">The sequence shown here is derived from an EMBL/GenBank/DDBJ whole genome shotgun (WGS) entry which is preliminary data.</text>
</comment>
<sequence>MSKGERPAQQGKGKPSSSIANLFRNVLTSTFANDDSAASSSSGLTRANTTSTVGSVDNTTAAQSSTNLQQPSPPQQHQSTPSHLHADAPEDNSLMPSDDLSADRESADALTLFEQHAAVLADKEAPLDTRLTALEALELELKDRHVVNIGGLWRALSDVVDAVFSDADNDEQSVAMNSDCLKQMRLHIFGIIAVLADQRPDESFFGGVSLAQTCAEMLKVLALAKGCLEVSLALRCVVWASNNAHSLSEDLAGWLKRARDWVLQVAHCCYPDDIDVAPSQGPPEDMSVALTAAIEFLSRVISIEYPHLDPRIVSDITLDLLMRVTQTRPIDDSGVQKVAWVWNETDHIYGVLHLLKTVIKYGALTQRELSTGTLLLCTTVNIMRCKDLCCEIVYTLFTSCYMRDTLLSMNDILSKGNVALNARPIHDVPTLTPYEAAVNGIVFYITQVMDTGPTGIQFSLRTGNCLPVLDKAAQCMHPRVLRLIFPYMCKIVNDDRAESMLSEDWNAVLSILLTTVDCRLVESYEGAVGDEDAERPPIANLYDCALSSVVDFFSRDNSPAPPVLVQLLLRLGEKLSDKNAYSSLRFIEISDSLRPGAMDWTVPLEALMHMYYFDRSRSLELRRYMAQLCAGAFSQAAEVSMSELGKVPIIMSTLAQLHLEDDEAIVDSVLEIMSTLLKRTKSSTLFRDTLEHAAKAAIEPEYSRATRVDQPTSQQSPQPGNGAGDASPTASSTQQQSNPPASPSVPASEDASCNPELAFASRLRITHTARCLLDVLSCRITIMDISSDERYAQHGADSVELINCLLDLLESRHTFPSVQRDILSLFLRLHADSGFKLYVMHPGQDTVMDQRVSLHENARLRLTTLEDDDTQADEALFPIKRYVGVLTDLFKRNADVETYCMLCRGLAIQLGNTYLFAVCAEETQALIQYLVVRLKADSLTYGQESGARLTIEEKDTMSACTYGLLICTMHYKSLLARRQQDALISTFKDGLIMTTGALATPQICLHALTVGMLELFAAMERNLSSILQQLAKIYSKDELSLHLVEFVSALSREQKLYANLRPAEYRMIFAVAVNYIRFHNEQRRRKAAAVPSGTPETSRLAEGSPPTSNLVKDLARGHYVLILAYQVIDFYYLSLPPSIKAETANSLIAGLLQSNYDRNCLDELNEVCLDMIVLNFSKSNESSLKHTDLHALVDIGVPIERSWLHHNGVVTIRAQTDGPLAQITVRNPSWTSSQVVNLPEKLAEKYAERAEASMPSLPASPVAESPTSTLGPSSRGLTRGRSIGRSHRARLPVAQGTVGAHSEANMLPLDSIAMLLRAELGPQSGMARGMQLPLKFGLAPCLAQEFITAYQGLQHIDPPKMLPVQAETIARAIRNFDTISPIDTYKICVIYVGPGQTTEREILLNQQGSPAYWDFLRGLGRIERLNGLKGFAGGLDTSGQDGDGRYTIRWRDLIAQLMFHVGTLIPAQDGKQEQFIRKKAHMGNDYVQIVFNESGRDYVFDTIPSQCNYVQIIVTPVDGRISSREEYRPGMTYESASASAHFVQLYKVKTQVNPDVPFAGPAMEPKLLTLTALPAFVRSIGIHAAVLSQVYNCYNIADPTKGQFVSPWRSRLWSIKRIRNSTQKEIPAKSPTTATTPTPYALDGFGDIPGSPAQLSTAKQALGFLIRDLDEYCR</sequence>
<evidence type="ECO:0000313" key="2">
    <source>
        <dbReference type="Proteomes" id="UP001139981"/>
    </source>
</evidence>
<gene>
    <name evidence="1" type="primary">TSC2</name>
    <name evidence="1" type="ORF">IWW38_001451</name>
</gene>
<protein>
    <submittedName>
        <fullName evidence="1">Tuberous sclerosis 2-like protein</fullName>
    </submittedName>
</protein>
<accession>A0ACC1M5V8</accession>
<dbReference type="Proteomes" id="UP001139981">
    <property type="component" value="Unassembled WGS sequence"/>
</dbReference>
<keyword evidence="2" id="KW-1185">Reference proteome</keyword>
<reference evidence="1" key="1">
    <citation type="submission" date="2022-07" db="EMBL/GenBank/DDBJ databases">
        <title>Phylogenomic reconstructions and comparative analyses of Kickxellomycotina fungi.</title>
        <authorList>
            <person name="Reynolds N.K."/>
            <person name="Stajich J.E."/>
            <person name="Barry K."/>
            <person name="Grigoriev I.V."/>
            <person name="Crous P."/>
            <person name="Smith M.E."/>
        </authorList>
    </citation>
    <scope>NUCLEOTIDE SEQUENCE</scope>
    <source>
        <strain evidence="1">CBS 190363</strain>
    </source>
</reference>